<name>A0ABP9AUN7_9MICO</name>
<evidence type="ECO:0000256" key="1">
    <source>
        <dbReference type="ARBA" id="ARBA00022676"/>
    </source>
</evidence>
<keyword evidence="1" id="KW-0328">Glycosyltransferase</keyword>
<evidence type="ECO:0000313" key="3">
    <source>
        <dbReference type="EMBL" id="GAA4786215.1"/>
    </source>
</evidence>
<organism evidence="3 4">
    <name type="scientific">Microbacterium gilvum</name>
    <dbReference type="NCBI Taxonomy" id="1336204"/>
    <lineage>
        <taxon>Bacteria</taxon>
        <taxon>Bacillati</taxon>
        <taxon>Actinomycetota</taxon>
        <taxon>Actinomycetes</taxon>
        <taxon>Micrococcales</taxon>
        <taxon>Microbacteriaceae</taxon>
        <taxon>Microbacterium</taxon>
    </lineage>
</organism>
<evidence type="ECO:0008006" key="5">
    <source>
        <dbReference type="Google" id="ProtNLM"/>
    </source>
</evidence>
<sequence length="337" mass="35325">MTVALRVVLDQLAAPDDDDLAEASRGLARMLVDAAPSGCVVEAIAPAGAPLGVEGLRAEHRVARGRRELQIAWRMGRPRGAEAGLVHSPTLLAPLAKHARPAQTAVTLWGGEAGGLHEALRARAERFADAVIVPSHALAALLSARFGDRVRVIAGAPPEGFGVPSDAHARRRDLGLPGEYLAAAWDDGVDDTLRAAAALRRDVVLLGAPDAAHAHARAADAGLDATRLHVHGALDRGDRAAVLDHAAAFIAGADTAAWPWRVLEALAVGTPVVARDSAVHREVVADGGHVVAVDDLADAVRAVDGERERMGVRAHDRGRAFSWRGAAQQVWQLHAEL</sequence>
<accession>A0ABP9AUN7</accession>
<keyword evidence="2" id="KW-0808">Transferase</keyword>
<dbReference type="Pfam" id="PF13692">
    <property type="entry name" value="Glyco_trans_1_4"/>
    <property type="match status" value="1"/>
</dbReference>
<dbReference type="SUPFAM" id="SSF53756">
    <property type="entry name" value="UDP-Glycosyltransferase/glycogen phosphorylase"/>
    <property type="match status" value="1"/>
</dbReference>
<comment type="caution">
    <text evidence="3">The sequence shown here is derived from an EMBL/GenBank/DDBJ whole genome shotgun (WGS) entry which is preliminary data.</text>
</comment>
<keyword evidence="4" id="KW-1185">Reference proteome</keyword>
<dbReference type="PANTHER" id="PTHR12526:SF510">
    <property type="entry name" value="D-INOSITOL 3-PHOSPHATE GLYCOSYLTRANSFERASE"/>
    <property type="match status" value="1"/>
</dbReference>
<dbReference type="EMBL" id="BAABKO010000009">
    <property type="protein sequence ID" value="GAA4786215.1"/>
    <property type="molecule type" value="Genomic_DNA"/>
</dbReference>
<dbReference type="Proteomes" id="UP001501645">
    <property type="component" value="Unassembled WGS sequence"/>
</dbReference>
<proteinExistence type="predicted"/>
<evidence type="ECO:0000256" key="2">
    <source>
        <dbReference type="ARBA" id="ARBA00022679"/>
    </source>
</evidence>
<evidence type="ECO:0000313" key="4">
    <source>
        <dbReference type="Proteomes" id="UP001501645"/>
    </source>
</evidence>
<gene>
    <name evidence="3" type="ORF">GCM10023351_35030</name>
</gene>
<reference evidence="4" key="1">
    <citation type="journal article" date="2019" name="Int. J. Syst. Evol. Microbiol.">
        <title>The Global Catalogue of Microorganisms (GCM) 10K type strain sequencing project: providing services to taxonomists for standard genome sequencing and annotation.</title>
        <authorList>
            <consortium name="The Broad Institute Genomics Platform"/>
            <consortium name="The Broad Institute Genome Sequencing Center for Infectious Disease"/>
            <person name="Wu L."/>
            <person name="Ma J."/>
        </authorList>
    </citation>
    <scope>NUCLEOTIDE SEQUENCE [LARGE SCALE GENOMIC DNA]</scope>
    <source>
        <strain evidence="4">JCM 18537</strain>
    </source>
</reference>
<dbReference type="Gene3D" id="3.40.50.2000">
    <property type="entry name" value="Glycogen Phosphorylase B"/>
    <property type="match status" value="2"/>
</dbReference>
<dbReference type="RefSeq" id="WP_345442349.1">
    <property type="nucleotide sequence ID" value="NZ_BAABKO010000009.1"/>
</dbReference>
<protein>
    <recommendedName>
        <fullName evidence="5">Glycosyltransferase</fullName>
    </recommendedName>
</protein>
<dbReference type="PANTHER" id="PTHR12526">
    <property type="entry name" value="GLYCOSYLTRANSFERASE"/>
    <property type="match status" value="1"/>
</dbReference>